<evidence type="ECO:0000256" key="6">
    <source>
        <dbReference type="ARBA" id="ARBA00022989"/>
    </source>
</evidence>
<dbReference type="EMBL" id="QXIT01000133">
    <property type="protein sequence ID" value="RIE07094.1"/>
    <property type="molecule type" value="Genomic_DNA"/>
</dbReference>
<dbReference type="NCBIfam" id="NF012211">
    <property type="entry name" value="tand_rpt_95"/>
    <property type="match status" value="1"/>
</dbReference>
<dbReference type="InterPro" id="IPR002126">
    <property type="entry name" value="Cadherin-like_dom"/>
</dbReference>
<keyword evidence="6" id="KW-1133">Transmembrane helix</keyword>
<dbReference type="Pfam" id="PF07833">
    <property type="entry name" value="Cu_amine_oxidN1"/>
    <property type="match status" value="1"/>
</dbReference>
<dbReference type="InterPro" id="IPR012854">
    <property type="entry name" value="Cu_amine_oxidase-like_N"/>
</dbReference>
<keyword evidence="3" id="KW-0677">Repeat</keyword>
<feature type="domain" description="Cadherin" evidence="9">
    <location>
        <begin position="268"/>
        <end position="359"/>
    </location>
</feature>
<keyword evidence="5" id="KW-0130">Cell adhesion</keyword>
<name>A0A398D7K6_9BACT</name>
<keyword evidence="8" id="KW-0732">Signal</keyword>
<feature type="signal peptide" evidence="8">
    <location>
        <begin position="1"/>
        <end position="37"/>
    </location>
</feature>
<dbReference type="GO" id="GO:0016020">
    <property type="term" value="C:membrane"/>
    <property type="evidence" value="ECO:0007669"/>
    <property type="project" value="UniProtKB-SubCell"/>
</dbReference>
<dbReference type="InterPro" id="IPR036582">
    <property type="entry name" value="Mao_N_sf"/>
</dbReference>
<comment type="subcellular location">
    <subcellularLocation>
        <location evidence="1">Membrane</location>
    </subcellularLocation>
</comment>
<dbReference type="SUPFAM" id="SSF49313">
    <property type="entry name" value="Cadherin-like"/>
    <property type="match status" value="1"/>
</dbReference>
<dbReference type="GO" id="GO:0007156">
    <property type="term" value="P:homophilic cell adhesion via plasma membrane adhesion molecules"/>
    <property type="evidence" value="ECO:0007669"/>
    <property type="project" value="InterPro"/>
</dbReference>
<evidence type="ECO:0000256" key="5">
    <source>
        <dbReference type="ARBA" id="ARBA00022889"/>
    </source>
</evidence>
<dbReference type="SMART" id="SM00112">
    <property type="entry name" value="CA"/>
    <property type="match status" value="1"/>
</dbReference>
<dbReference type="Pfam" id="PF18998">
    <property type="entry name" value="Flg_new_2"/>
    <property type="match status" value="2"/>
</dbReference>
<evidence type="ECO:0000256" key="4">
    <source>
        <dbReference type="ARBA" id="ARBA00022837"/>
    </source>
</evidence>
<reference evidence="10 11" key="1">
    <citation type="submission" date="2018-09" db="EMBL/GenBank/DDBJ databases">
        <title>Discovery and Ecogenomic Context for Candidatus Cryosericales, a Global Caldiserica Order Active in Thawing Permafrost.</title>
        <authorList>
            <person name="Martinez M.A."/>
            <person name="Woodcroft B.J."/>
            <person name="Ignacio Espinoza J.C."/>
            <person name="Zayed A."/>
            <person name="Singleton C.M."/>
            <person name="Boyd J."/>
            <person name="Li Y.-F."/>
            <person name="Purvine S."/>
            <person name="Maughan H."/>
            <person name="Hodgkins S.B."/>
            <person name="Anderson D."/>
            <person name="Sederholm M."/>
            <person name="Temperton B."/>
            <person name="Saleska S.R."/>
            <person name="Tyson G.W."/>
            <person name="Rich V.I."/>
        </authorList>
    </citation>
    <scope>NUCLEOTIDE SEQUENCE [LARGE SCALE GENOMIC DNA]</scope>
    <source>
        <strain evidence="10 11">SMC6</strain>
    </source>
</reference>
<keyword evidence="7" id="KW-0472">Membrane</keyword>
<dbReference type="Gene3D" id="2.60.40.3440">
    <property type="match status" value="1"/>
</dbReference>
<gene>
    <name evidence="10" type="ORF">SMC6_07630</name>
</gene>
<dbReference type="PANTHER" id="PTHR24025">
    <property type="entry name" value="DESMOGLEIN FAMILY MEMBER"/>
    <property type="match status" value="1"/>
</dbReference>
<proteinExistence type="predicted"/>
<dbReference type="InterPro" id="IPR050971">
    <property type="entry name" value="Cadherin-domain_protein"/>
</dbReference>
<dbReference type="GO" id="GO:0005911">
    <property type="term" value="C:cell-cell junction"/>
    <property type="evidence" value="ECO:0007669"/>
    <property type="project" value="TreeGrafter"/>
</dbReference>
<evidence type="ECO:0000256" key="3">
    <source>
        <dbReference type="ARBA" id="ARBA00022737"/>
    </source>
</evidence>
<dbReference type="PROSITE" id="PS50268">
    <property type="entry name" value="CADHERIN_2"/>
    <property type="match status" value="1"/>
</dbReference>
<dbReference type="InterPro" id="IPR040853">
    <property type="entry name" value="RapA2_cadherin-like"/>
</dbReference>
<dbReference type="PANTHER" id="PTHR24025:SF23">
    <property type="entry name" value="NEURAL-CADHERIN"/>
    <property type="match status" value="1"/>
</dbReference>
<evidence type="ECO:0000313" key="11">
    <source>
        <dbReference type="Proteomes" id="UP000266260"/>
    </source>
</evidence>
<dbReference type="InterPro" id="IPR044060">
    <property type="entry name" value="Bacterial_rp_domain"/>
</dbReference>
<evidence type="ECO:0000256" key="8">
    <source>
        <dbReference type="SAM" id="SignalP"/>
    </source>
</evidence>
<dbReference type="CDD" id="cd11304">
    <property type="entry name" value="Cadherin_repeat"/>
    <property type="match status" value="1"/>
</dbReference>
<keyword evidence="4" id="KW-0106">Calcium</keyword>
<dbReference type="InterPro" id="IPR015919">
    <property type="entry name" value="Cadherin-like_sf"/>
</dbReference>
<feature type="chain" id="PRO_5017313448" evidence="8">
    <location>
        <begin position="38"/>
        <end position="921"/>
    </location>
</feature>
<dbReference type="RefSeq" id="WP_119175793.1">
    <property type="nucleotide sequence ID" value="NZ_QXIT01000133.1"/>
</dbReference>
<dbReference type="AlphaFoldDB" id="A0A398D7K6"/>
<evidence type="ECO:0000256" key="1">
    <source>
        <dbReference type="ARBA" id="ARBA00004370"/>
    </source>
</evidence>
<dbReference type="Pfam" id="PF17803">
    <property type="entry name" value="Cadherin_4"/>
    <property type="match status" value="1"/>
</dbReference>
<dbReference type="GO" id="GO:0005509">
    <property type="term" value="F:calcium ion binding"/>
    <property type="evidence" value="ECO:0007669"/>
    <property type="project" value="InterPro"/>
</dbReference>
<keyword evidence="2" id="KW-0812">Transmembrane</keyword>
<evidence type="ECO:0000313" key="10">
    <source>
        <dbReference type="EMBL" id="RIE07094.1"/>
    </source>
</evidence>
<sequence length="921" mass="95660">MKRWKAGKRDWRSWAVGSTLIILFLLQLLVMPSAVQAATANNDTVAPVNVAPSFTKGTNQTVLEDCGSQTVSEWATSMSAGPADEAGQTLDFVVTNDNNALFSVQPTVAANGTLTYMPATNGNGMATVTVSLHDNGGTVDGGVNTSTPQTFTITVTPVNDAPVAVPDSYTTAENTVLIVATPGVLANDTDVDGQTLTAAIDVSNYPSHGTAILQPDGSFKYTPYLNYCGPDEFKYRASDEVVRTTLTKVSLQVTAVNHPPYGITLSKATITENLPAGTQVGYFLTQDIEGNVGFTYSLSGPGAAVLAMTNGNYLVTTQALDHETQPAYTLHVRTTDAGGLWYETDFVISVTDVNDVPSFTKGADQTVLEDCGAQTVALWATSISAGPVDEAGQVLNFIVTNDNNPLFAVQPAVAANGTLTYAPAANANGTATVTVRIHDDGGTANGGVDTSVAQTFTITVTVVNDPPVDTYTVTYTAGANGTISGTSPQTVNQGASSTAVTATPDTGYHFVSWSDGSLTAARTDTNVTVNINTTASFAVDTFAITVISGSHGTATPGTGLLSCHAVQAYVVKPDAGYMVDTLTVDGVVVNEATNRLDYTVTLISIEAPHTIVATFASIPDLTAPVNDVPSFTKGPDQTVLEDCGLQTVAGWATSISAGPADESGQALNFIVTNDNTTLFSTQPAVAANGTLTFTPAADASGTAIVTLALTDDATAGSSALTTASQSFTITVTKVADIVDDTAVTTHVPANDNFEDTNRHVSAFTPPSHGAGVINAGSTIGNTPVAPFPVSPRHTMVLTIDIKTMTVDSARVVLDAPAAIVEDRTLVPLRAVVEHLGGSIVWDAKTRQVTLKARGTTIILTIGKSTALVNGKSLAIDPKNSKVVPVLSSSRTMLPLRFVSENLGLQVGWDAETRTITVNWED</sequence>
<keyword evidence="11" id="KW-1185">Reference proteome</keyword>
<dbReference type="Gene3D" id="3.30.457.10">
    <property type="entry name" value="Copper amine oxidase-like, N-terminal domain"/>
    <property type="match status" value="1"/>
</dbReference>
<comment type="caution">
    <text evidence="10">The sequence shown here is derived from an EMBL/GenBank/DDBJ whole genome shotgun (WGS) entry which is preliminary data.</text>
</comment>
<dbReference type="Gene3D" id="2.60.40.60">
    <property type="entry name" value="Cadherins"/>
    <property type="match status" value="1"/>
</dbReference>
<dbReference type="SUPFAM" id="SSF55383">
    <property type="entry name" value="Copper amine oxidase, domain N"/>
    <property type="match status" value="2"/>
</dbReference>
<evidence type="ECO:0000256" key="2">
    <source>
        <dbReference type="ARBA" id="ARBA00022692"/>
    </source>
</evidence>
<organism evidence="10 11">
    <name type="scientific">Candidatus Cryosericum odellii</name>
    <dbReference type="NCBI Taxonomy" id="2290917"/>
    <lineage>
        <taxon>Bacteria</taxon>
        <taxon>Pseudomonadati</taxon>
        <taxon>Caldisericota/Cryosericota group</taxon>
        <taxon>Candidatus Cryosericota</taxon>
        <taxon>Candidatus Cryosericia</taxon>
        <taxon>Candidatus Cryosericales</taxon>
        <taxon>Candidatus Cryosericaceae</taxon>
        <taxon>Candidatus Cryosericum</taxon>
    </lineage>
</organism>
<accession>A0A398D7K6</accession>
<evidence type="ECO:0000259" key="9">
    <source>
        <dbReference type="PROSITE" id="PS50268"/>
    </source>
</evidence>
<protein>
    <submittedName>
        <fullName evidence="10">Tandem-95 repeat protein</fullName>
    </submittedName>
</protein>
<evidence type="ECO:0000256" key="7">
    <source>
        <dbReference type="ARBA" id="ARBA00023136"/>
    </source>
</evidence>
<dbReference type="Proteomes" id="UP000266260">
    <property type="component" value="Unassembled WGS sequence"/>
</dbReference>